<protein>
    <submittedName>
        <fullName evidence="4">Carbohydrate-binding module family 5/12</fullName>
    </submittedName>
</protein>
<reference evidence="4" key="1">
    <citation type="submission" date="2020-05" db="EMBL/GenBank/DDBJ databases">
        <authorList>
            <person name="Chiriac C."/>
            <person name="Salcher M."/>
            <person name="Ghai R."/>
            <person name="Kavagutti S V."/>
        </authorList>
    </citation>
    <scope>NUCLEOTIDE SEQUENCE</scope>
</reference>
<gene>
    <name evidence="4" type="ORF">UFOVP218_13</name>
</gene>
<sequence>MSQLIDLGKLRFNFAGNWSNTTTYESNDVVKYGGNVYVYTYALKTSGNLPTNTVYWTLMISGVNFVGAYDPAAFYPIGSAIAYGSIVYVSIADNTGVTPPNATYWSTFASGIEYMGTYSATATYKKSDIVTYGPGAYIALQDNTAHDPTQNAYWAPLVTGISPSAVWNSATAYVPGSLVAYGANLYQAIANNTNQTPTNTAGTLNSQYWVLYVNSIRSMGEWSTSSTYYINDVVSHGGNTYICTVRHASAVFATDLAASKWTKFNSGVRARGTWTTGTSYFKDDIVTTPAGSAYIALADHTASASFNDDLVANSWLLLAAGGAAVLPTIVANSQGKSLSVAADNATIYWANTTGSTNILYVAPNGSDTNPGTSLALPFASIKKAVSVVPSGQKTAIFVKSGTYQEAQLPIVVPPNTAIIGDNTRTTIITPASGLASNGTTANAQSTMFQLSDGSLLNKLTFQGMTGWVAGSTPYDISTSTPKGIYCALNPASPITSKSPYILECTSISSGGIGAYVDGSVHTSGNKSMLFHEYTLIEDNGCGLWVDNGGKAEAVSVFTYYCYFGYATTNGGQIRSLSGNNSYGNYGTYSSGYDSSESPVTGTVYGSMITLTGAYSGIINVGDTITSNSGATAVVTNAQSTTLYVTQITGTFTSSNTITASSGGQGVVSTIGGQSGFVLVLTNLTALPVAGGSIQLTGDSSAYIIQSVSGSYADSSSIITVALAQQKATASVASTATSIRYKFSLLRVTGHDFLNIGTGGVTTTNYPATPSQAPVPSHQVNQVLPGRIYYVSTDQAGNFAVGQYFAINQATGAATLNANSFNLSGLTSLRLGSIGAQLGAQIDEFSTDGTLSQNSAVKVPTQSAVKTYVDGSITANSLYKSSSVASTAPTYQTTQINEITYSTDVTIQTLGQWYVEGTHIVLNAATAGDTVTVVKQFTDTTAITGTVLSQNQQISIPTWATVTVGSTSALNVIDLPRTYLL</sequence>
<keyword evidence="2" id="KW-0946">Virion</keyword>
<dbReference type="GO" id="GO:0051701">
    <property type="term" value="P:biological process involved in interaction with host"/>
    <property type="evidence" value="ECO:0007669"/>
    <property type="project" value="UniProtKB-ARBA"/>
</dbReference>
<dbReference type="SUPFAM" id="SSF51126">
    <property type="entry name" value="Pectin lyase-like"/>
    <property type="match status" value="1"/>
</dbReference>
<evidence type="ECO:0000259" key="3">
    <source>
        <dbReference type="SMART" id="SM00495"/>
    </source>
</evidence>
<evidence type="ECO:0000256" key="2">
    <source>
        <dbReference type="ARBA" id="ARBA00022844"/>
    </source>
</evidence>
<dbReference type="EMBL" id="LR798261">
    <property type="protein sequence ID" value="CAB5218416.1"/>
    <property type="molecule type" value="Genomic_DNA"/>
</dbReference>
<dbReference type="Gene3D" id="2.10.10.90">
    <property type="match status" value="1"/>
</dbReference>
<feature type="domain" description="Chitin-binding type-3" evidence="3">
    <location>
        <begin position="15"/>
        <end position="59"/>
    </location>
</feature>
<proteinExistence type="predicted"/>
<dbReference type="Gene3D" id="2.10.10.20">
    <property type="entry name" value="Carbohydrate-binding module superfamily 5/12"/>
    <property type="match status" value="4"/>
</dbReference>
<comment type="subcellular location">
    <subcellularLocation>
        <location evidence="1">Virion</location>
    </subcellularLocation>
</comment>
<organism evidence="4">
    <name type="scientific">uncultured Caudovirales phage</name>
    <dbReference type="NCBI Taxonomy" id="2100421"/>
    <lineage>
        <taxon>Viruses</taxon>
        <taxon>Duplodnaviria</taxon>
        <taxon>Heunggongvirae</taxon>
        <taxon>Uroviricota</taxon>
        <taxon>Caudoviricetes</taxon>
        <taxon>Peduoviridae</taxon>
        <taxon>Maltschvirus</taxon>
        <taxon>Maltschvirus maltsch</taxon>
    </lineage>
</organism>
<evidence type="ECO:0000313" key="4">
    <source>
        <dbReference type="EMBL" id="CAB5218416.1"/>
    </source>
</evidence>
<dbReference type="GO" id="GO:0005576">
    <property type="term" value="C:extracellular region"/>
    <property type="evidence" value="ECO:0007669"/>
    <property type="project" value="InterPro"/>
</dbReference>
<dbReference type="InterPro" id="IPR003610">
    <property type="entry name" value="CBM5/12"/>
</dbReference>
<dbReference type="GO" id="GO:0030246">
    <property type="term" value="F:carbohydrate binding"/>
    <property type="evidence" value="ECO:0007669"/>
    <property type="project" value="InterPro"/>
</dbReference>
<dbReference type="InterPro" id="IPR011050">
    <property type="entry name" value="Pectin_lyase_fold/virulence"/>
</dbReference>
<accession>A0A6J7WKU6</accession>
<feature type="domain" description="Chitin-binding type-3" evidence="3">
    <location>
        <begin position="164"/>
        <end position="212"/>
    </location>
</feature>
<dbReference type="GO" id="GO:0044423">
    <property type="term" value="C:virion component"/>
    <property type="evidence" value="ECO:0007669"/>
    <property type="project" value="UniProtKB-KW"/>
</dbReference>
<dbReference type="SMART" id="SM00495">
    <property type="entry name" value="ChtBD3"/>
    <property type="match status" value="4"/>
</dbReference>
<dbReference type="GO" id="GO:0005975">
    <property type="term" value="P:carbohydrate metabolic process"/>
    <property type="evidence" value="ECO:0007669"/>
    <property type="project" value="InterPro"/>
</dbReference>
<feature type="domain" description="Chitin-binding type-3" evidence="3">
    <location>
        <begin position="219"/>
        <end position="264"/>
    </location>
</feature>
<evidence type="ECO:0000256" key="1">
    <source>
        <dbReference type="ARBA" id="ARBA00004328"/>
    </source>
</evidence>
<feature type="domain" description="Chitin-binding type-3" evidence="3">
    <location>
        <begin position="115"/>
        <end position="157"/>
    </location>
</feature>
<dbReference type="GO" id="GO:0004553">
    <property type="term" value="F:hydrolase activity, hydrolyzing O-glycosyl compounds"/>
    <property type="evidence" value="ECO:0007669"/>
    <property type="project" value="InterPro"/>
</dbReference>
<dbReference type="GO" id="GO:0019058">
    <property type="term" value="P:viral life cycle"/>
    <property type="evidence" value="ECO:0007669"/>
    <property type="project" value="UniProtKB-ARBA"/>
</dbReference>
<name>A0A6J7WKU6_9CAUD</name>